<dbReference type="AlphaFoldDB" id="A0A212KCU1"/>
<proteinExistence type="predicted"/>
<dbReference type="EMBL" id="FLUP01000001">
    <property type="protein sequence ID" value="SBW09428.1"/>
    <property type="molecule type" value="Genomic_DNA"/>
</dbReference>
<protein>
    <submittedName>
        <fullName evidence="1">Uncharacterized protein</fullName>
    </submittedName>
</protein>
<organism evidence="1">
    <name type="scientific">uncultured Desulfovibrio sp</name>
    <dbReference type="NCBI Taxonomy" id="167968"/>
    <lineage>
        <taxon>Bacteria</taxon>
        <taxon>Pseudomonadati</taxon>
        <taxon>Thermodesulfobacteriota</taxon>
        <taxon>Desulfovibrionia</taxon>
        <taxon>Desulfovibrionales</taxon>
        <taxon>Desulfovibrionaceae</taxon>
        <taxon>Desulfovibrio</taxon>
        <taxon>environmental samples</taxon>
    </lineage>
</organism>
<sequence>MRTGRLCLPYASISGASVLKTREQRARGFAVACMPWRAVKTLAAILMPKKGSEAATRLDARGFALEGTQVVQAAAAHAALRDQLNAVDKGRVERENTFHAHAVGNLAHRKGGAGGAALDADNVTLEDLDTFFFAFHNAQVHFHRVAGAKRGKIHALVFQFNFPDDVHRELLANPGGLLRRCKAAPMRSGRRVASVVVA</sequence>
<name>A0A212KCU1_9BACT</name>
<reference evidence="1" key="1">
    <citation type="submission" date="2016-04" db="EMBL/GenBank/DDBJ databases">
        <authorList>
            <person name="Evans L.H."/>
            <person name="Alamgir A."/>
            <person name="Owens N."/>
            <person name="Weber N.D."/>
            <person name="Virtaneva K."/>
            <person name="Barbian K."/>
            <person name="Babar A."/>
            <person name="Rosenke K."/>
        </authorList>
    </citation>
    <scope>NUCLEOTIDE SEQUENCE</scope>
    <source>
        <strain evidence="1">92-2</strain>
    </source>
</reference>
<evidence type="ECO:0000313" key="1">
    <source>
        <dbReference type="EMBL" id="SBW09428.1"/>
    </source>
</evidence>
<gene>
    <name evidence="1" type="ORF">KM92DES2_12701</name>
</gene>
<accession>A0A212KCU1</accession>